<reference evidence="2 3" key="1">
    <citation type="submission" date="2021-05" db="EMBL/GenBank/DDBJ databases">
        <title>Novel species in genus Cellulomonas.</title>
        <authorList>
            <person name="Zhang G."/>
        </authorList>
    </citation>
    <scope>NUCLEOTIDE SEQUENCE [LARGE SCALE GENOMIC DNA]</scope>
    <source>
        <strain evidence="3">zg-ZUI157</strain>
    </source>
</reference>
<feature type="transmembrane region" description="Helical" evidence="1">
    <location>
        <begin position="172"/>
        <end position="188"/>
    </location>
</feature>
<accession>A0ABX8GG13</accession>
<dbReference type="RefSeq" id="WP_208195564.1">
    <property type="nucleotide sequence ID" value="NZ_CP076023.1"/>
</dbReference>
<dbReference type="InterPro" id="IPR045393">
    <property type="entry name" value="DUF6518"/>
</dbReference>
<proteinExistence type="predicted"/>
<feature type="transmembrane region" description="Helical" evidence="1">
    <location>
        <begin position="105"/>
        <end position="125"/>
    </location>
</feature>
<organism evidence="2 3">
    <name type="scientific">Cellulomonas dongxiuzhuiae</name>
    <dbReference type="NCBI Taxonomy" id="2819979"/>
    <lineage>
        <taxon>Bacteria</taxon>
        <taxon>Bacillati</taxon>
        <taxon>Actinomycetota</taxon>
        <taxon>Actinomycetes</taxon>
        <taxon>Micrococcales</taxon>
        <taxon>Cellulomonadaceae</taxon>
        <taxon>Cellulomonas</taxon>
    </lineage>
</organism>
<keyword evidence="1" id="KW-1133">Transmembrane helix</keyword>
<name>A0ABX8GG13_9CELL</name>
<feature type="transmembrane region" description="Helical" evidence="1">
    <location>
        <begin position="46"/>
        <end position="67"/>
    </location>
</feature>
<feature type="transmembrane region" description="Helical" evidence="1">
    <location>
        <begin position="200"/>
        <end position="217"/>
    </location>
</feature>
<keyword evidence="3" id="KW-1185">Reference proteome</keyword>
<evidence type="ECO:0000256" key="1">
    <source>
        <dbReference type="SAM" id="Phobius"/>
    </source>
</evidence>
<protein>
    <recommendedName>
        <fullName evidence="4">Integral membrane protein</fullName>
    </recommendedName>
</protein>
<evidence type="ECO:0000313" key="2">
    <source>
        <dbReference type="EMBL" id="QWC15074.1"/>
    </source>
</evidence>
<dbReference type="EMBL" id="CP076023">
    <property type="protein sequence ID" value="QWC15074.1"/>
    <property type="molecule type" value="Genomic_DNA"/>
</dbReference>
<dbReference type="Proteomes" id="UP000679335">
    <property type="component" value="Chromosome"/>
</dbReference>
<sequence length="218" mass="22331">MASTGTLPLRSTALRGYGPAGALALAVAGGTVSGVITSFAQGLLPFPFAGFANAVAPWLVVPFVVGATPRRRRWALVVGVVACAAQVMGYYATAHLRGFPVGTGWVLMWLACALPGGLAAGAAGWSWWRSGDAPAPSRWAARERGLGGAVLVAAWLAEAVVTYAVVLRYTGHAVAFVGAGAVTFVLLGRHGRQHGAIARWLVPTTALACTGFAALHSL</sequence>
<gene>
    <name evidence="2" type="ORF">KKR89_12135</name>
</gene>
<dbReference type="Pfam" id="PF20128">
    <property type="entry name" value="DUF6518"/>
    <property type="match status" value="1"/>
</dbReference>
<evidence type="ECO:0000313" key="3">
    <source>
        <dbReference type="Proteomes" id="UP000679335"/>
    </source>
</evidence>
<feature type="transmembrane region" description="Helical" evidence="1">
    <location>
        <begin position="20"/>
        <end position="40"/>
    </location>
</feature>
<feature type="transmembrane region" description="Helical" evidence="1">
    <location>
        <begin position="146"/>
        <end position="166"/>
    </location>
</feature>
<keyword evidence="1" id="KW-0472">Membrane</keyword>
<feature type="transmembrane region" description="Helical" evidence="1">
    <location>
        <begin position="74"/>
        <end position="93"/>
    </location>
</feature>
<evidence type="ECO:0008006" key="4">
    <source>
        <dbReference type="Google" id="ProtNLM"/>
    </source>
</evidence>
<keyword evidence="1" id="KW-0812">Transmembrane</keyword>